<organism evidence="1 2">
    <name type="scientific">Nocardioides aquaticus</name>
    <dbReference type="NCBI Taxonomy" id="160826"/>
    <lineage>
        <taxon>Bacteria</taxon>
        <taxon>Bacillati</taxon>
        <taxon>Actinomycetota</taxon>
        <taxon>Actinomycetes</taxon>
        <taxon>Propionibacteriales</taxon>
        <taxon>Nocardioidaceae</taxon>
        <taxon>Nocardioides</taxon>
    </lineage>
</organism>
<dbReference type="EMBL" id="CP075371">
    <property type="protein sequence ID" value="QVT80885.1"/>
    <property type="molecule type" value="Genomic_DNA"/>
</dbReference>
<sequence length="169" mass="18897">MREDRGMALGRKLRRLWVDGCDVRIGYTVMGIDVGRMLRKPSRRGPVPLVHLVRDGNGDGQFDDYFHMKAMTIKGNMGGNRRSTVTLNGSANFSTSAARSDENIGISSRQGLTLRYEEHLTYWFNQFRGGSNRYVYGRQANADGRLVDGFLFGTAPVDGVDPYALVELD</sequence>
<accession>A0ABX8EM31</accession>
<evidence type="ECO:0000313" key="1">
    <source>
        <dbReference type="EMBL" id="QVT80885.1"/>
    </source>
</evidence>
<name>A0ABX8EM31_9ACTN</name>
<evidence type="ECO:0000313" key="2">
    <source>
        <dbReference type="Proteomes" id="UP000679307"/>
    </source>
</evidence>
<dbReference type="Proteomes" id="UP000679307">
    <property type="component" value="Chromosome"/>
</dbReference>
<gene>
    <name evidence="1" type="ORF">ENKNEFLB_03286</name>
</gene>
<keyword evidence="2" id="KW-1185">Reference proteome</keyword>
<evidence type="ECO:0008006" key="3">
    <source>
        <dbReference type="Google" id="ProtNLM"/>
    </source>
</evidence>
<protein>
    <recommendedName>
        <fullName evidence="3">Phospholipase D-like domain-containing protein</fullName>
    </recommendedName>
</protein>
<proteinExistence type="predicted"/>
<reference evidence="1 2" key="1">
    <citation type="submission" date="2021-05" db="EMBL/GenBank/DDBJ databases">
        <title>Complete genome of Nocardioides aquaticus KCTC 9944T isolated from meromictic and hypersaline Ekho Lake, Antarctica.</title>
        <authorList>
            <person name="Hwang K."/>
            <person name="Kim K.M."/>
            <person name="Choe H."/>
        </authorList>
    </citation>
    <scope>NUCLEOTIDE SEQUENCE [LARGE SCALE GENOMIC DNA]</scope>
    <source>
        <strain evidence="1 2">KCTC 9944</strain>
    </source>
</reference>